<gene>
    <name evidence="2" type="ORF">BJ508DRAFT_307901</name>
</gene>
<feature type="region of interest" description="Disordered" evidence="1">
    <location>
        <begin position="1"/>
        <end position="30"/>
    </location>
</feature>
<organism evidence="2 3">
    <name type="scientific">Ascobolus immersus RN42</name>
    <dbReference type="NCBI Taxonomy" id="1160509"/>
    <lineage>
        <taxon>Eukaryota</taxon>
        <taxon>Fungi</taxon>
        <taxon>Dikarya</taxon>
        <taxon>Ascomycota</taxon>
        <taxon>Pezizomycotina</taxon>
        <taxon>Pezizomycetes</taxon>
        <taxon>Pezizales</taxon>
        <taxon>Ascobolaceae</taxon>
        <taxon>Ascobolus</taxon>
    </lineage>
</organism>
<sequence length="314" mass="34289">MPPKNRQRSLSEPESSRPSSQDPAPSSRRKKIWLPKVEITTDNRTFFGTVALGNPAGYSNFNAAKHIAKKEISENIDFYTITSAPRTRFAVPCPRGHFELSFTVPDTPEQIQQRTPWGRISHRRVLIGYRYGDIQDGTIDNDAYETEDDLINVTDVIENPSDDEGADSDAGVMVEDVAGGLGTKSGGGALQVGPDVGLIQPKVICLNDLLGGMRVLKREKVHRITYENVLGSGILEESDDNPHVVAIGDIVASLDGVEKLIEKFEIMLESAEEGPVGEKSAAALALEKGIDVSFEPPAEKKKMETVVEESSEEE</sequence>
<reference evidence="2 3" key="1">
    <citation type="journal article" date="2018" name="Nat. Ecol. Evol.">
        <title>Pezizomycetes genomes reveal the molecular basis of ectomycorrhizal truffle lifestyle.</title>
        <authorList>
            <person name="Murat C."/>
            <person name="Payen T."/>
            <person name="Noel B."/>
            <person name="Kuo A."/>
            <person name="Morin E."/>
            <person name="Chen J."/>
            <person name="Kohler A."/>
            <person name="Krizsan K."/>
            <person name="Balestrini R."/>
            <person name="Da Silva C."/>
            <person name="Montanini B."/>
            <person name="Hainaut M."/>
            <person name="Levati E."/>
            <person name="Barry K.W."/>
            <person name="Belfiori B."/>
            <person name="Cichocki N."/>
            <person name="Clum A."/>
            <person name="Dockter R.B."/>
            <person name="Fauchery L."/>
            <person name="Guy J."/>
            <person name="Iotti M."/>
            <person name="Le Tacon F."/>
            <person name="Lindquist E.A."/>
            <person name="Lipzen A."/>
            <person name="Malagnac F."/>
            <person name="Mello A."/>
            <person name="Molinier V."/>
            <person name="Miyauchi S."/>
            <person name="Poulain J."/>
            <person name="Riccioni C."/>
            <person name="Rubini A."/>
            <person name="Sitrit Y."/>
            <person name="Splivallo R."/>
            <person name="Traeger S."/>
            <person name="Wang M."/>
            <person name="Zifcakova L."/>
            <person name="Wipf D."/>
            <person name="Zambonelli A."/>
            <person name="Paolocci F."/>
            <person name="Nowrousian M."/>
            <person name="Ottonello S."/>
            <person name="Baldrian P."/>
            <person name="Spatafora J.W."/>
            <person name="Henrissat B."/>
            <person name="Nagy L.G."/>
            <person name="Aury J.M."/>
            <person name="Wincker P."/>
            <person name="Grigoriev I.V."/>
            <person name="Bonfante P."/>
            <person name="Martin F.M."/>
        </authorList>
    </citation>
    <scope>NUCLEOTIDE SEQUENCE [LARGE SCALE GENOMIC DNA]</scope>
    <source>
        <strain evidence="2 3">RN42</strain>
    </source>
</reference>
<protein>
    <submittedName>
        <fullName evidence="2">Uncharacterized protein</fullName>
    </submittedName>
</protein>
<evidence type="ECO:0000313" key="3">
    <source>
        <dbReference type="Proteomes" id="UP000275078"/>
    </source>
</evidence>
<proteinExistence type="predicted"/>
<dbReference type="Proteomes" id="UP000275078">
    <property type="component" value="Unassembled WGS sequence"/>
</dbReference>
<accession>A0A3N4I752</accession>
<keyword evidence="3" id="KW-1185">Reference proteome</keyword>
<evidence type="ECO:0000256" key="1">
    <source>
        <dbReference type="SAM" id="MobiDB-lite"/>
    </source>
</evidence>
<dbReference type="EMBL" id="ML119693">
    <property type="protein sequence ID" value="RPA79991.1"/>
    <property type="molecule type" value="Genomic_DNA"/>
</dbReference>
<name>A0A3N4I752_ASCIM</name>
<evidence type="ECO:0000313" key="2">
    <source>
        <dbReference type="EMBL" id="RPA79991.1"/>
    </source>
</evidence>
<dbReference type="AlphaFoldDB" id="A0A3N4I752"/>